<dbReference type="PANTHER" id="PTHR43700">
    <property type="entry name" value="PHOSPHORIBOSYLAMINOIMIDAZOLE-SUCCINOCARBOXAMIDE SYNTHASE"/>
    <property type="match status" value="1"/>
</dbReference>
<keyword evidence="8 11" id="KW-0067">ATP-binding</keyword>
<dbReference type="InterPro" id="IPR001636">
    <property type="entry name" value="SAICAR_synth"/>
</dbReference>
<comment type="catalytic activity">
    <reaction evidence="10 11">
        <text>5-amino-1-(5-phospho-D-ribosyl)imidazole-4-carboxylate + L-aspartate + ATP = (2S)-2-[5-amino-1-(5-phospho-beta-D-ribosyl)imidazole-4-carboxamido]succinate + ADP + phosphate + 2 H(+)</text>
        <dbReference type="Rhea" id="RHEA:22628"/>
        <dbReference type="ChEBI" id="CHEBI:15378"/>
        <dbReference type="ChEBI" id="CHEBI:29991"/>
        <dbReference type="ChEBI" id="CHEBI:30616"/>
        <dbReference type="ChEBI" id="CHEBI:43474"/>
        <dbReference type="ChEBI" id="CHEBI:58443"/>
        <dbReference type="ChEBI" id="CHEBI:77657"/>
        <dbReference type="ChEBI" id="CHEBI:456216"/>
        <dbReference type="EC" id="6.3.2.6"/>
    </reaction>
</comment>
<dbReference type="Gene3D" id="3.30.470.20">
    <property type="entry name" value="ATP-grasp fold, B domain"/>
    <property type="match status" value="1"/>
</dbReference>
<dbReference type="EMBL" id="JAUCML010000009">
    <property type="protein sequence ID" value="MDM7886127.1"/>
    <property type="molecule type" value="Genomic_DNA"/>
</dbReference>
<dbReference type="Proteomes" id="UP001237823">
    <property type="component" value="Unassembled WGS sequence"/>
</dbReference>
<comment type="similarity">
    <text evidence="2 11">Belongs to the SAICAR synthetase family.</text>
</comment>
<keyword evidence="5 11" id="KW-0436">Ligase</keyword>
<evidence type="ECO:0000256" key="8">
    <source>
        <dbReference type="ARBA" id="ARBA00022840"/>
    </source>
</evidence>
<evidence type="ECO:0000256" key="1">
    <source>
        <dbReference type="ARBA" id="ARBA00004672"/>
    </source>
</evidence>
<evidence type="ECO:0000256" key="7">
    <source>
        <dbReference type="ARBA" id="ARBA00022755"/>
    </source>
</evidence>
<sequence>MTAAPELPGWRHVSSGKVRELYVPEGTADVASATELLLVASDRVSAYDFALEPPIPGKGELLTRLSRFWFDRIADVPNHLVDPAGGGTPVPASVAARSMHVLPLDMFPVECVVRGYLVGSGWAEYRETSSVCGVPLPAGLSEGDRLPEPIYTPAYKAPQGEHDENISFEQTVELVGRADAETLRDLSLRVYAEAAAIAREHDVVIADTKFEFGRDADGTIRIADEVLTSDSSRYWDARSGGRTDSFDKQIVRDWLTAHWDRQGTPPVLPPEIVERTAARYAELIERLGA</sequence>
<dbReference type="NCBIfam" id="TIGR00081">
    <property type="entry name" value="purC"/>
    <property type="match status" value="1"/>
</dbReference>
<dbReference type="HAMAP" id="MF_00137">
    <property type="entry name" value="SAICAR_synth"/>
    <property type="match status" value="1"/>
</dbReference>
<evidence type="ECO:0000256" key="6">
    <source>
        <dbReference type="ARBA" id="ARBA00022741"/>
    </source>
</evidence>
<evidence type="ECO:0000256" key="2">
    <source>
        <dbReference type="ARBA" id="ARBA00010190"/>
    </source>
</evidence>
<keyword evidence="6 11" id="KW-0547">Nucleotide-binding</keyword>
<dbReference type="InterPro" id="IPR028923">
    <property type="entry name" value="SAICAR_synt/ADE2_N"/>
</dbReference>
<reference evidence="13 14" key="1">
    <citation type="submission" date="2023-06" db="EMBL/GenBank/DDBJ databases">
        <authorList>
            <person name="Feng G."/>
            <person name="Li J."/>
            <person name="Zhu H."/>
        </authorList>
    </citation>
    <scope>NUCLEOTIDE SEQUENCE [LARGE SCALE GENOMIC DNA]</scope>
    <source>
        <strain evidence="13 14">RHCKG23</strain>
    </source>
</reference>
<dbReference type="Gene3D" id="3.30.200.20">
    <property type="entry name" value="Phosphorylase Kinase, domain 1"/>
    <property type="match status" value="1"/>
</dbReference>
<feature type="domain" description="SAICAR synthetase/ADE2 N-terminal" evidence="12">
    <location>
        <begin position="13"/>
        <end position="258"/>
    </location>
</feature>
<dbReference type="SUPFAM" id="SSF56104">
    <property type="entry name" value="SAICAR synthase-like"/>
    <property type="match status" value="1"/>
</dbReference>
<evidence type="ECO:0000259" key="12">
    <source>
        <dbReference type="Pfam" id="PF01259"/>
    </source>
</evidence>
<comment type="pathway">
    <text evidence="1 11">Purine metabolism; IMP biosynthesis via de novo pathway; 5-amino-1-(5-phospho-D-ribosyl)imidazole-4-carboxamide from 5-amino-1-(5-phospho-D-ribosyl)imidazole-4-carboxylate: step 1/2.</text>
</comment>
<accession>A0ABT7TB09</accession>
<evidence type="ECO:0000313" key="13">
    <source>
        <dbReference type="EMBL" id="MDM7886127.1"/>
    </source>
</evidence>
<evidence type="ECO:0000256" key="9">
    <source>
        <dbReference type="ARBA" id="ARBA00030409"/>
    </source>
</evidence>
<protein>
    <recommendedName>
        <fullName evidence="4 11">Phosphoribosylaminoimidazole-succinocarboxamide synthase</fullName>
        <ecNumber evidence="3 11">6.3.2.6</ecNumber>
    </recommendedName>
    <alternativeName>
        <fullName evidence="9 11">SAICAR synthetase</fullName>
    </alternativeName>
</protein>
<gene>
    <name evidence="11" type="primary">purC</name>
    <name evidence="13" type="ORF">QUG92_13520</name>
</gene>
<dbReference type="RefSeq" id="WP_289459415.1">
    <property type="nucleotide sequence ID" value="NZ_JAUCML010000009.1"/>
</dbReference>
<evidence type="ECO:0000256" key="10">
    <source>
        <dbReference type="ARBA" id="ARBA00048475"/>
    </source>
</evidence>
<comment type="caution">
    <text evidence="13">The sequence shown here is derived from an EMBL/GenBank/DDBJ whole genome shotgun (WGS) entry which is preliminary data.</text>
</comment>
<evidence type="ECO:0000313" key="14">
    <source>
        <dbReference type="Proteomes" id="UP001237823"/>
    </source>
</evidence>
<proteinExistence type="inferred from homology"/>
<dbReference type="PANTHER" id="PTHR43700:SF1">
    <property type="entry name" value="PHOSPHORIBOSYLAMINOIMIDAZOLE-SUCCINOCARBOXAMIDE SYNTHASE"/>
    <property type="match status" value="1"/>
</dbReference>
<dbReference type="NCBIfam" id="NF010568">
    <property type="entry name" value="PRK13961.1"/>
    <property type="match status" value="1"/>
</dbReference>
<dbReference type="Pfam" id="PF01259">
    <property type="entry name" value="SAICAR_synt"/>
    <property type="match status" value="1"/>
</dbReference>
<evidence type="ECO:0000256" key="11">
    <source>
        <dbReference type="HAMAP-Rule" id="MF_00137"/>
    </source>
</evidence>
<dbReference type="PROSITE" id="PS01058">
    <property type="entry name" value="SAICAR_SYNTHETASE_2"/>
    <property type="match status" value="1"/>
</dbReference>
<name>A0ABT7TB09_9MICO</name>
<organism evidence="13 14">
    <name type="scientific">Curtobacterium citri</name>
    <dbReference type="NCBI Taxonomy" id="3055139"/>
    <lineage>
        <taxon>Bacteria</taxon>
        <taxon>Bacillati</taxon>
        <taxon>Actinomycetota</taxon>
        <taxon>Actinomycetes</taxon>
        <taxon>Micrococcales</taxon>
        <taxon>Microbacteriaceae</taxon>
        <taxon>Curtobacterium</taxon>
    </lineage>
</organism>
<dbReference type="GO" id="GO:0004639">
    <property type="term" value="F:phosphoribosylaminoimidazolesuccinocarboxamide synthase activity"/>
    <property type="evidence" value="ECO:0007669"/>
    <property type="project" value="UniProtKB-EC"/>
</dbReference>
<evidence type="ECO:0000256" key="3">
    <source>
        <dbReference type="ARBA" id="ARBA00012217"/>
    </source>
</evidence>
<dbReference type="EC" id="6.3.2.6" evidence="3 11"/>
<dbReference type="CDD" id="cd01414">
    <property type="entry name" value="SAICAR_synt_Sc"/>
    <property type="match status" value="1"/>
</dbReference>
<dbReference type="InterPro" id="IPR018236">
    <property type="entry name" value="SAICAR_synthetase_CS"/>
</dbReference>
<evidence type="ECO:0000256" key="5">
    <source>
        <dbReference type="ARBA" id="ARBA00022598"/>
    </source>
</evidence>
<keyword evidence="7 11" id="KW-0658">Purine biosynthesis</keyword>
<keyword evidence="14" id="KW-1185">Reference proteome</keyword>
<evidence type="ECO:0000256" key="4">
    <source>
        <dbReference type="ARBA" id="ARBA00016460"/>
    </source>
</evidence>